<reference evidence="2 3" key="1">
    <citation type="submission" date="2015-01" db="EMBL/GenBank/DDBJ databases">
        <title>Genome of allotetraploid Gossypium barbadense reveals genomic plasticity and fiber elongation in cotton evolution.</title>
        <authorList>
            <person name="Chen X."/>
            <person name="Liu X."/>
            <person name="Zhao B."/>
            <person name="Zheng H."/>
            <person name="Hu Y."/>
            <person name="Lu G."/>
            <person name="Yang C."/>
            <person name="Chen J."/>
            <person name="Shan C."/>
            <person name="Zhang L."/>
            <person name="Zhou Y."/>
            <person name="Wang L."/>
            <person name="Guo W."/>
            <person name="Bai Y."/>
            <person name="Ruan J."/>
            <person name="Shangguan X."/>
            <person name="Mao Y."/>
            <person name="Jiang J."/>
            <person name="Zhu Y."/>
            <person name="Lei J."/>
            <person name="Kang H."/>
            <person name="Chen S."/>
            <person name="He X."/>
            <person name="Wang R."/>
            <person name="Wang Y."/>
            <person name="Chen J."/>
            <person name="Wang L."/>
            <person name="Yu S."/>
            <person name="Wang B."/>
            <person name="Wei J."/>
            <person name="Song S."/>
            <person name="Lu X."/>
            <person name="Gao Z."/>
            <person name="Gu W."/>
            <person name="Deng X."/>
            <person name="Ma D."/>
            <person name="Wang S."/>
            <person name="Liang W."/>
            <person name="Fang L."/>
            <person name="Cai C."/>
            <person name="Zhu X."/>
            <person name="Zhou B."/>
            <person name="Zhang Y."/>
            <person name="Chen Z."/>
            <person name="Xu S."/>
            <person name="Zhu R."/>
            <person name="Wang S."/>
            <person name="Zhang T."/>
            <person name="Zhao G."/>
        </authorList>
    </citation>
    <scope>NUCLEOTIDE SEQUENCE [LARGE SCALE GENOMIC DNA]</scope>
    <source>
        <strain evidence="3">cv. Xinhai21</strain>
        <tissue evidence="2">Leaf</tissue>
    </source>
</reference>
<sequence length="129" mass="14570">MRPQRNGKFVSKIGKLDSPHGQSPLHLLWRSGTSIGLFRHNDWNWTSRDDLTVGSSDPHHILDKRRKKTDIKSAEDIAGMLDVHKDSSCEEPARGAHVSLAGMKSREESSRRPHRDKVVSYVRGGDHEP</sequence>
<protein>
    <submittedName>
        <fullName evidence="2">Uncharacterized protein</fullName>
    </submittedName>
</protein>
<gene>
    <name evidence="2" type="ORF">GOBAR_AA08849</name>
</gene>
<feature type="region of interest" description="Disordered" evidence="1">
    <location>
        <begin position="88"/>
        <end position="129"/>
    </location>
</feature>
<evidence type="ECO:0000313" key="3">
    <source>
        <dbReference type="Proteomes" id="UP000239757"/>
    </source>
</evidence>
<evidence type="ECO:0000256" key="1">
    <source>
        <dbReference type="SAM" id="MobiDB-lite"/>
    </source>
</evidence>
<dbReference type="Proteomes" id="UP000239757">
    <property type="component" value="Unassembled WGS sequence"/>
</dbReference>
<dbReference type="EMBL" id="KZ663551">
    <property type="protein sequence ID" value="PPS11805.1"/>
    <property type="molecule type" value="Genomic_DNA"/>
</dbReference>
<organism evidence="2 3">
    <name type="scientific">Gossypium barbadense</name>
    <name type="common">Sea Island cotton</name>
    <name type="synonym">Hibiscus barbadensis</name>
    <dbReference type="NCBI Taxonomy" id="3634"/>
    <lineage>
        <taxon>Eukaryota</taxon>
        <taxon>Viridiplantae</taxon>
        <taxon>Streptophyta</taxon>
        <taxon>Embryophyta</taxon>
        <taxon>Tracheophyta</taxon>
        <taxon>Spermatophyta</taxon>
        <taxon>Magnoliopsida</taxon>
        <taxon>eudicotyledons</taxon>
        <taxon>Gunneridae</taxon>
        <taxon>Pentapetalae</taxon>
        <taxon>rosids</taxon>
        <taxon>malvids</taxon>
        <taxon>Malvales</taxon>
        <taxon>Malvaceae</taxon>
        <taxon>Malvoideae</taxon>
        <taxon>Gossypium</taxon>
    </lineage>
</organism>
<dbReference type="AlphaFoldDB" id="A0A2P5Y8A2"/>
<evidence type="ECO:0000313" key="2">
    <source>
        <dbReference type="EMBL" id="PPS11805.1"/>
    </source>
</evidence>
<name>A0A2P5Y8A2_GOSBA</name>
<proteinExistence type="predicted"/>
<accession>A0A2P5Y8A2</accession>